<dbReference type="InterPro" id="IPR004843">
    <property type="entry name" value="Calcineurin-like_PHP"/>
</dbReference>
<reference evidence="2 3" key="1">
    <citation type="submission" date="2018-08" db="EMBL/GenBank/DDBJ databases">
        <title>Neisseria animalis ATCC 49930 complete genome.</title>
        <authorList>
            <person name="Veseli I.A."/>
            <person name="Mascarenhas dos Santos A.C."/>
            <person name="Buttler R."/>
            <person name="Pombert J.-F."/>
        </authorList>
    </citation>
    <scope>NUCLEOTIDE SEQUENCE [LARGE SCALE GENOMIC DNA]</scope>
    <source>
        <strain evidence="2 3">ATCC 49930</strain>
    </source>
</reference>
<organism evidence="2 3">
    <name type="scientific">Neisseria animalis</name>
    <dbReference type="NCBI Taxonomy" id="492"/>
    <lineage>
        <taxon>Bacteria</taxon>
        <taxon>Pseudomonadati</taxon>
        <taxon>Pseudomonadota</taxon>
        <taxon>Betaproteobacteria</taxon>
        <taxon>Neisseriales</taxon>
        <taxon>Neisseriaceae</taxon>
        <taxon>Neisseria</taxon>
    </lineage>
</organism>
<dbReference type="SUPFAM" id="SSF56300">
    <property type="entry name" value="Metallo-dependent phosphatases"/>
    <property type="match status" value="1"/>
</dbReference>
<dbReference type="OrthoDB" id="9807890at2"/>
<dbReference type="KEGG" id="naq:D0T90_07370"/>
<keyword evidence="3" id="KW-1185">Reference proteome</keyword>
<dbReference type="PANTHER" id="PTHR42850">
    <property type="entry name" value="METALLOPHOSPHOESTERASE"/>
    <property type="match status" value="1"/>
</dbReference>
<dbReference type="RefSeq" id="WP_123795465.1">
    <property type="nucleotide sequence ID" value="NZ_CP031699.1"/>
</dbReference>
<dbReference type="AlphaFoldDB" id="A0A5P3MS19"/>
<dbReference type="GO" id="GO:0005737">
    <property type="term" value="C:cytoplasm"/>
    <property type="evidence" value="ECO:0007669"/>
    <property type="project" value="TreeGrafter"/>
</dbReference>
<dbReference type="InterPro" id="IPR029052">
    <property type="entry name" value="Metallo-depent_PP-like"/>
</dbReference>
<proteinExistence type="predicted"/>
<dbReference type="EMBL" id="CP031699">
    <property type="protein sequence ID" value="QEY24328.1"/>
    <property type="molecule type" value="Genomic_DNA"/>
</dbReference>
<evidence type="ECO:0000313" key="2">
    <source>
        <dbReference type="EMBL" id="QEY24328.1"/>
    </source>
</evidence>
<evidence type="ECO:0000313" key="3">
    <source>
        <dbReference type="Proteomes" id="UP000325536"/>
    </source>
</evidence>
<dbReference type="InterPro" id="IPR050126">
    <property type="entry name" value="Ap4A_hydrolase"/>
</dbReference>
<feature type="domain" description="Calcineurin-like phosphoesterase" evidence="1">
    <location>
        <begin position="14"/>
        <end position="115"/>
    </location>
</feature>
<dbReference type="GO" id="GO:0016791">
    <property type="term" value="F:phosphatase activity"/>
    <property type="evidence" value="ECO:0007669"/>
    <property type="project" value="TreeGrafter"/>
</dbReference>
<dbReference type="Gene3D" id="3.60.21.10">
    <property type="match status" value="1"/>
</dbReference>
<name>A0A5P3MS19_NEIAN</name>
<evidence type="ECO:0000259" key="1">
    <source>
        <dbReference type="Pfam" id="PF00149"/>
    </source>
</evidence>
<protein>
    <submittedName>
        <fullName evidence="2">Serine/threonine protein phosphatase</fullName>
    </submittedName>
</protein>
<dbReference type="Proteomes" id="UP000325536">
    <property type="component" value="Chromosome"/>
</dbReference>
<gene>
    <name evidence="2" type="ORF">D0T90_07370</name>
</gene>
<dbReference type="Pfam" id="PF00149">
    <property type="entry name" value="Metallophos"/>
    <property type="match status" value="1"/>
</dbReference>
<accession>A0A5P3MS19</accession>
<sequence>MTYHYRRTLPDVPLDIVGDVHGEFAVFQTLLEHLGYRDDGFHPDGRKLVFVGDLCDRGPDSPAVLAWAERAVEAGYAFAVLGNHELNLLVCDAKDGSGWFFDRRADQDAANYAPWQRAKPHEKSGMKAWLEKQPLIWERDDIRVVHAAWLPDTFAKLDAAAGEGLVEQYRRFDEELKTALQNEHWYAGYLYEQEHYAACAENAAQMPPPMPATARYDFARSRMHPIRALTSGVEQLSAKAFYAGGRWRGTERCPWWEDYREEIPVVIGHYWRAWRPSENPAAAGRNLFPVKPDAWHGAKRNVFCVDFSIGASWRVRKYPQKYAGAAFRLAALRWPEKILVADNGETLVMK</sequence>
<dbReference type="PANTHER" id="PTHR42850:SF7">
    <property type="entry name" value="BIS(5'-NUCLEOSYL)-TETRAPHOSPHATASE PRPE [ASYMMETRICAL]"/>
    <property type="match status" value="1"/>
</dbReference>